<dbReference type="GO" id="GO:0016567">
    <property type="term" value="P:protein ubiquitination"/>
    <property type="evidence" value="ECO:0007669"/>
    <property type="project" value="UniProtKB-UniPathway"/>
</dbReference>
<evidence type="ECO:0000313" key="2">
    <source>
        <dbReference type="Proteomes" id="UP000290289"/>
    </source>
</evidence>
<reference evidence="1 2" key="1">
    <citation type="submission" date="2018-10" db="EMBL/GenBank/DDBJ databases">
        <title>A high-quality apple genome assembly.</title>
        <authorList>
            <person name="Hu J."/>
        </authorList>
    </citation>
    <scope>NUCLEOTIDE SEQUENCE [LARGE SCALE GENOMIC DNA]</scope>
    <source>
        <strain evidence="2">cv. HFTH1</strain>
        <tissue evidence="1">Young leaf</tissue>
    </source>
</reference>
<evidence type="ECO:0000313" key="1">
    <source>
        <dbReference type="EMBL" id="RXH87903.1"/>
    </source>
</evidence>
<gene>
    <name evidence="1" type="ORF">DVH24_037548</name>
</gene>
<protein>
    <submittedName>
        <fullName evidence="1">Uncharacterized protein</fullName>
    </submittedName>
</protein>
<organism evidence="1 2">
    <name type="scientific">Malus domestica</name>
    <name type="common">Apple</name>
    <name type="synonym">Pyrus malus</name>
    <dbReference type="NCBI Taxonomy" id="3750"/>
    <lineage>
        <taxon>Eukaryota</taxon>
        <taxon>Viridiplantae</taxon>
        <taxon>Streptophyta</taxon>
        <taxon>Embryophyta</taxon>
        <taxon>Tracheophyta</taxon>
        <taxon>Spermatophyta</taxon>
        <taxon>Magnoliopsida</taxon>
        <taxon>eudicotyledons</taxon>
        <taxon>Gunneridae</taxon>
        <taxon>Pentapetalae</taxon>
        <taxon>rosids</taxon>
        <taxon>fabids</taxon>
        <taxon>Rosales</taxon>
        <taxon>Rosaceae</taxon>
        <taxon>Amygdaloideae</taxon>
        <taxon>Maleae</taxon>
        <taxon>Malus</taxon>
    </lineage>
</organism>
<dbReference type="PANTHER" id="PTHR31060:SF4">
    <property type="entry name" value="1,8-CINEOLE SYNTHASE"/>
    <property type="match status" value="1"/>
</dbReference>
<keyword evidence="2" id="KW-1185">Reference proteome</keyword>
<proteinExistence type="predicted"/>
<dbReference type="PANTHER" id="PTHR31060">
    <property type="entry name" value="OSJNBA0011J08.25 PROTEIN-RELATED"/>
    <property type="match status" value="1"/>
</dbReference>
<dbReference type="EMBL" id="RDQH01000336">
    <property type="protein sequence ID" value="RXH87903.1"/>
    <property type="molecule type" value="Genomic_DNA"/>
</dbReference>
<comment type="caution">
    <text evidence="1">The sequence shown here is derived from an EMBL/GenBank/DDBJ whole genome shotgun (WGS) entry which is preliminary data.</text>
</comment>
<accession>A0A498J246</accession>
<dbReference type="Proteomes" id="UP000290289">
    <property type="component" value="Chromosome 10"/>
</dbReference>
<sequence length="501" mass="56000">MVMMEGWSPTTVSPLLLRNLVASVFIFADKSFLNLSQKSKLLQLVRYVFVTSFIFLLRLLPSLNPNNTQPYHYKPPTFNKSSNHSTTHDHYDYTPASSGSAATITSGGDSAIGRALSQLLSLVNDIPVTSRKYQVVRSLAESLIDDNQKEGVEALRQVTRTVLSAAFSTTLSQLEAVAALKQGDVSGGDGVDLLGPARPAEYRLSWVLRAVRSIGDVTWIRGARASGTRSSAEKLAAEVLWLAEKLAACDSADEAVRRWAAALNLAWLSLSVEPRLQASLVKVSALLFKHAKHLGMDETDDESKKEQHKQTKMQMLMSWLPLLCRASNGTDVPVLSIGERAELERVLEETIEMLEEEEDQEKVLSLWLHHFTHCSSSDWPNLHASYARWLDLFYIEPNITLAAKPFRAALLFKQAKHLGMDETDNESKKEQHKQTEVQTLNSWLPLLCRASNGTDVPVLSIGGRAELDRVLEATIEMLEEEKDQEKVLSLWLHHLLKQTEY</sequence>
<dbReference type="AlphaFoldDB" id="A0A498J246"/>
<dbReference type="InterPro" id="IPR038920">
    <property type="entry name" value="At3g05675-like"/>
</dbReference>
<name>A0A498J246_MALDO</name>
<dbReference type="UniPathway" id="UPA00143"/>